<dbReference type="InterPro" id="IPR018034">
    <property type="entry name" value="Kri1"/>
</dbReference>
<evidence type="ECO:0000256" key="1">
    <source>
        <dbReference type="ARBA" id="ARBA00007473"/>
    </source>
</evidence>
<evidence type="ECO:0000313" key="4">
    <source>
        <dbReference type="EMBL" id="KAJ1722217.1"/>
    </source>
</evidence>
<dbReference type="EMBL" id="JANBOJ010000124">
    <property type="protein sequence ID" value="KAJ1722217.1"/>
    <property type="molecule type" value="Genomic_DNA"/>
</dbReference>
<dbReference type="AlphaFoldDB" id="A0A9W8CSV3"/>
<feature type="region of interest" description="Disordered" evidence="2">
    <location>
        <begin position="30"/>
        <end position="80"/>
    </location>
</feature>
<comment type="caution">
    <text evidence="4">The sequence shown here is derived from an EMBL/GenBank/DDBJ whole genome shotgun (WGS) entry which is preliminary data.</text>
</comment>
<protein>
    <submittedName>
        <fullName evidence="4">Ribosome biogenesis protein Kri1</fullName>
    </submittedName>
</protein>
<feature type="region of interest" description="Disordered" evidence="2">
    <location>
        <begin position="437"/>
        <end position="483"/>
    </location>
</feature>
<accession>A0A9W8CSV3</accession>
<proteinExistence type="inferred from homology"/>
<dbReference type="PANTHER" id="PTHR14490:SF5">
    <property type="entry name" value="PROTEIN KRI1 HOMOLOG"/>
    <property type="match status" value="1"/>
</dbReference>
<organism evidence="4 5">
    <name type="scientific">Coemansia erecta</name>
    <dbReference type="NCBI Taxonomy" id="147472"/>
    <lineage>
        <taxon>Eukaryota</taxon>
        <taxon>Fungi</taxon>
        <taxon>Fungi incertae sedis</taxon>
        <taxon>Zoopagomycota</taxon>
        <taxon>Kickxellomycotina</taxon>
        <taxon>Kickxellomycetes</taxon>
        <taxon>Kickxellales</taxon>
        <taxon>Kickxellaceae</taxon>
        <taxon>Coemansia</taxon>
    </lineage>
</organism>
<dbReference type="Pfam" id="PF05178">
    <property type="entry name" value="Kri1"/>
    <property type="match status" value="1"/>
</dbReference>
<feature type="region of interest" description="Disordered" evidence="2">
    <location>
        <begin position="601"/>
        <end position="706"/>
    </location>
</feature>
<feature type="compositionally biased region" description="Acidic residues" evidence="2">
    <location>
        <begin position="474"/>
        <end position="483"/>
    </location>
</feature>
<reference evidence="4" key="1">
    <citation type="submission" date="2022-07" db="EMBL/GenBank/DDBJ databases">
        <title>Phylogenomic reconstructions and comparative analyses of Kickxellomycotina fungi.</title>
        <authorList>
            <person name="Reynolds N.K."/>
            <person name="Stajich J.E."/>
            <person name="Barry K."/>
            <person name="Grigoriev I.V."/>
            <person name="Crous P."/>
            <person name="Smith M.E."/>
        </authorList>
    </citation>
    <scope>NUCLEOTIDE SEQUENCE</scope>
    <source>
        <strain evidence="4">NBRC 32514</strain>
    </source>
</reference>
<sequence>MADFSDSENPDTGLVDLSKIDKGKLLRAEERRRRANDDYGEIEQYISQDESEGGGNGDSSADSSDESDVEEDDIGELITPELDAQIMKTLTALRSKDKSIYDNSTNFFSEDAIKKSQESWKSKQEAARKNAESGMTITQYQHKLMVEHGGVVDEDKELRENTGMTHVQEQEALKNEFKAAFGSDSDDGSGDESDDDDDFLVKKVKTEDEIVEEEADYRKFLLESMGENTADDSTFASWVDKEDTAAASVSADADGETESGSAHNEGADQKFLMNYILNRGWIDKSTSKLSAEEQARLIVDNEEDQMNDEINDNFESKYNFRYEEEGGAHIKSYPREIEGSMRRKDERRKLARERANQRKKEKKQEKQEELKRVKNQKKKEILEKLKEIQGITGNSVVGFDSLDLNGDFDPSKFDTQMDTIFNDNFYGHTDNEKPVWDDDIDIGDIVSGGEDEMPSKRGKKSSKKSKNAATHNDADDDGDFIMDADYLDDSQKPAARAANPEAVESSKSELKDKVSEYMDKYYQLDFEDVVGDDLLTRFKYAKVKPFDYGLSAAEILLADEDMVSQYVPVKRIAPFIPDWKIEDDMTKHANKKRLIYLKKKAAKKRADWENELKQLKKSSKVKKDKNDKKDRSKKRSRDDDGGKPEAKSDKSDKKSKKSKKEDNKPVESGPTDAPSQDDKAEKSKANRRQRQKAKKAASSADATAQA</sequence>
<gene>
    <name evidence="4" type="primary">kri1</name>
    <name evidence="4" type="ORF">LPJ53_003350</name>
</gene>
<comment type="similarity">
    <text evidence="1">Belongs to the KRI1 family.</text>
</comment>
<feature type="region of interest" description="Disordered" evidence="2">
    <location>
        <begin position="174"/>
        <end position="201"/>
    </location>
</feature>
<dbReference type="OrthoDB" id="10252032at2759"/>
<name>A0A9W8CSV3_9FUNG</name>
<feature type="domain" description="Kri1-like C-terminal" evidence="3">
    <location>
        <begin position="513"/>
        <end position="600"/>
    </location>
</feature>
<dbReference type="GO" id="GO:0000447">
    <property type="term" value="P:endonucleolytic cleavage in ITS1 to separate SSU-rRNA from 5.8S rRNA and LSU-rRNA from tricistronic rRNA transcript (SSU-rRNA, 5.8S rRNA, LSU-rRNA)"/>
    <property type="evidence" value="ECO:0007669"/>
    <property type="project" value="TreeGrafter"/>
</dbReference>
<feature type="compositionally biased region" description="Basic residues" evidence="2">
    <location>
        <begin position="685"/>
        <end position="695"/>
    </location>
</feature>
<evidence type="ECO:0000259" key="3">
    <source>
        <dbReference type="Pfam" id="PF12936"/>
    </source>
</evidence>
<dbReference type="Pfam" id="PF12936">
    <property type="entry name" value="Kri1_C"/>
    <property type="match status" value="1"/>
</dbReference>
<feature type="compositionally biased region" description="Basic and acidic residues" evidence="2">
    <location>
        <begin position="624"/>
        <end position="652"/>
    </location>
</feature>
<dbReference type="GO" id="GO:0030686">
    <property type="term" value="C:90S preribosome"/>
    <property type="evidence" value="ECO:0007669"/>
    <property type="project" value="TreeGrafter"/>
</dbReference>
<evidence type="ECO:0000313" key="5">
    <source>
        <dbReference type="Proteomes" id="UP001149813"/>
    </source>
</evidence>
<feature type="compositionally biased region" description="Basic and acidic residues" evidence="2">
    <location>
        <begin position="604"/>
        <end position="614"/>
    </location>
</feature>
<dbReference type="GO" id="GO:0005730">
    <property type="term" value="C:nucleolus"/>
    <property type="evidence" value="ECO:0007669"/>
    <property type="project" value="TreeGrafter"/>
</dbReference>
<dbReference type="InterPro" id="IPR024626">
    <property type="entry name" value="Kri1-like_C"/>
</dbReference>
<feature type="region of interest" description="Disordered" evidence="2">
    <location>
        <begin position="243"/>
        <end position="266"/>
    </location>
</feature>
<feature type="compositionally biased region" description="Low complexity" evidence="2">
    <location>
        <begin position="696"/>
        <end position="706"/>
    </location>
</feature>
<keyword evidence="5" id="KW-1185">Reference proteome</keyword>
<dbReference type="Proteomes" id="UP001149813">
    <property type="component" value="Unassembled WGS sequence"/>
</dbReference>
<feature type="compositionally biased region" description="Acidic residues" evidence="2">
    <location>
        <begin position="63"/>
        <end position="75"/>
    </location>
</feature>
<feature type="compositionally biased region" description="Acidic residues" evidence="2">
    <location>
        <begin position="184"/>
        <end position="198"/>
    </location>
</feature>
<evidence type="ECO:0000256" key="2">
    <source>
        <dbReference type="SAM" id="MobiDB-lite"/>
    </source>
</evidence>
<feature type="region of interest" description="Disordered" evidence="2">
    <location>
        <begin position="334"/>
        <end position="373"/>
    </location>
</feature>
<feature type="compositionally biased region" description="Basic residues" evidence="2">
    <location>
        <begin position="456"/>
        <end position="466"/>
    </location>
</feature>
<dbReference type="PANTHER" id="PTHR14490">
    <property type="entry name" value="ZINC FINGER, ZZ TYPE"/>
    <property type="match status" value="1"/>
</dbReference>